<keyword evidence="3" id="KW-0732">Signal</keyword>
<dbReference type="OrthoDB" id="9769739at2"/>
<dbReference type="SMART" id="SM00947">
    <property type="entry name" value="Pro_CA"/>
    <property type="match status" value="1"/>
</dbReference>
<protein>
    <submittedName>
        <fullName evidence="4">Carbonic anhydrase Mig5</fullName>
    </submittedName>
</protein>
<feature type="binding site" evidence="2">
    <location>
        <position position="139"/>
    </location>
    <ligand>
        <name>Zn(2+)</name>
        <dbReference type="ChEBI" id="CHEBI:29105"/>
    </ligand>
</feature>
<dbReference type="NCBIfam" id="NF011765">
    <property type="entry name" value="PRK15219.1"/>
    <property type="match status" value="1"/>
</dbReference>
<dbReference type="Proteomes" id="UP000054908">
    <property type="component" value="Unassembled WGS sequence"/>
</dbReference>
<evidence type="ECO:0000256" key="1">
    <source>
        <dbReference type="ARBA" id="ARBA00006217"/>
    </source>
</evidence>
<dbReference type="AlphaFoldDB" id="A0A0W0WDK5"/>
<dbReference type="SUPFAM" id="SSF53056">
    <property type="entry name" value="beta-carbonic anhydrase, cab"/>
    <property type="match status" value="1"/>
</dbReference>
<gene>
    <name evidence="4" type="ORF">Lmac_0609</name>
</gene>
<reference evidence="4 5" key="1">
    <citation type="submission" date="2015-11" db="EMBL/GenBank/DDBJ databases">
        <title>Genomic analysis of 38 Legionella species identifies large and diverse effector repertoires.</title>
        <authorList>
            <person name="Burstein D."/>
            <person name="Amaro F."/>
            <person name="Zusman T."/>
            <person name="Lifshitz Z."/>
            <person name="Cohen O."/>
            <person name="Gilbert J.A."/>
            <person name="Pupko T."/>
            <person name="Shuman H.A."/>
            <person name="Segal G."/>
        </authorList>
    </citation>
    <scope>NUCLEOTIDE SEQUENCE [LARGE SCALE GENOMIC DNA]</scope>
    <source>
        <strain evidence="4 5">PX-1-G2-E2</strain>
    </source>
</reference>
<dbReference type="GO" id="GO:0004089">
    <property type="term" value="F:carbonate dehydratase activity"/>
    <property type="evidence" value="ECO:0007669"/>
    <property type="project" value="InterPro"/>
</dbReference>
<name>A0A0W0WDK5_9GAMM</name>
<feature type="signal peptide" evidence="3">
    <location>
        <begin position="1"/>
        <end position="20"/>
    </location>
</feature>
<sequence length="236" mass="25302">MKHLVAFLLINCFSLPLALADTSAPPLLGKTISQARQQEISPEDALNKLIAGNKRFVANQGIQRDYLAQAKQSSYGQFPFAIILNCMDSRSVPEMIFDQGIADIFTLRVAGNVLNDDILGSMEFGAEAAGAKLIVVMGHTSCGAVAGACKHVQLGNLDHVLNKIQPVIPGIEKSMPGKTCTDMELVDAIAKANASAVAQQIPQRSPIIKSLMDQGKLTIVVAMHNIKTGQVDFFKT</sequence>
<dbReference type="Gene3D" id="3.40.1050.10">
    <property type="entry name" value="Carbonic anhydrase"/>
    <property type="match status" value="1"/>
</dbReference>
<proteinExistence type="inferred from homology"/>
<comment type="similarity">
    <text evidence="1">Belongs to the beta-class carbonic anhydrase family.</text>
</comment>
<dbReference type="CDD" id="cd03378">
    <property type="entry name" value="beta_CA_cladeC"/>
    <property type="match status" value="1"/>
</dbReference>
<dbReference type="InterPro" id="IPR001765">
    <property type="entry name" value="Carbonic_anhydrase"/>
</dbReference>
<keyword evidence="2" id="KW-0862">Zinc</keyword>
<dbReference type="PANTHER" id="PTHR11002">
    <property type="entry name" value="CARBONIC ANHYDRASE"/>
    <property type="match status" value="1"/>
</dbReference>
<dbReference type="PANTHER" id="PTHR11002:SF79">
    <property type="entry name" value="CARBONIC ANHYDRASE 2"/>
    <property type="match status" value="1"/>
</dbReference>
<dbReference type="STRING" id="466.Lmac_0609"/>
<dbReference type="PATRIC" id="fig|466.6.peg.652"/>
<feature type="binding site" evidence="2">
    <location>
        <position position="88"/>
    </location>
    <ligand>
        <name>Zn(2+)</name>
        <dbReference type="ChEBI" id="CHEBI:29105"/>
    </ligand>
</feature>
<dbReference type="Pfam" id="PF00484">
    <property type="entry name" value="Pro_CA"/>
    <property type="match status" value="1"/>
</dbReference>
<feature type="binding site" evidence="2">
    <location>
        <position position="142"/>
    </location>
    <ligand>
        <name>Zn(2+)</name>
        <dbReference type="ChEBI" id="CHEBI:29105"/>
    </ligand>
</feature>
<accession>A0A0W0WDK5</accession>
<dbReference type="EMBL" id="LNYL01000016">
    <property type="protein sequence ID" value="KTD30425.1"/>
    <property type="molecule type" value="Genomic_DNA"/>
</dbReference>
<keyword evidence="2" id="KW-0479">Metal-binding</keyword>
<comment type="cofactor">
    <cofactor evidence="2">
        <name>Zn(2+)</name>
        <dbReference type="ChEBI" id="CHEBI:29105"/>
    </cofactor>
    <text evidence="2">Binds 1 zinc ion per subunit.</text>
</comment>
<dbReference type="InterPro" id="IPR036874">
    <property type="entry name" value="Carbonic_anhydrase_sf"/>
</dbReference>
<feature type="binding site" evidence="2">
    <location>
        <position position="86"/>
    </location>
    <ligand>
        <name>Zn(2+)</name>
        <dbReference type="ChEBI" id="CHEBI:29105"/>
    </ligand>
</feature>
<comment type="caution">
    <text evidence="4">The sequence shown here is derived from an EMBL/GenBank/DDBJ whole genome shotgun (WGS) entry which is preliminary data.</text>
</comment>
<feature type="chain" id="PRO_5006915349" evidence="3">
    <location>
        <begin position="21"/>
        <end position="236"/>
    </location>
</feature>
<evidence type="ECO:0000256" key="3">
    <source>
        <dbReference type="SAM" id="SignalP"/>
    </source>
</evidence>
<dbReference type="GO" id="GO:0008270">
    <property type="term" value="F:zinc ion binding"/>
    <property type="evidence" value="ECO:0007669"/>
    <property type="project" value="InterPro"/>
</dbReference>
<evidence type="ECO:0000256" key="2">
    <source>
        <dbReference type="PIRSR" id="PIRSR601765-1"/>
    </source>
</evidence>
<evidence type="ECO:0000313" key="4">
    <source>
        <dbReference type="EMBL" id="KTD30425.1"/>
    </source>
</evidence>
<keyword evidence="5" id="KW-1185">Reference proteome</keyword>
<evidence type="ECO:0000313" key="5">
    <source>
        <dbReference type="Proteomes" id="UP000054908"/>
    </source>
</evidence>
<organism evidence="4 5">
    <name type="scientific">Legionella maceachernii</name>
    <dbReference type="NCBI Taxonomy" id="466"/>
    <lineage>
        <taxon>Bacteria</taxon>
        <taxon>Pseudomonadati</taxon>
        <taxon>Pseudomonadota</taxon>
        <taxon>Gammaproteobacteria</taxon>
        <taxon>Legionellales</taxon>
        <taxon>Legionellaceae</taxon>
        <taxon>Legionella</taxon>
    </lineage>
</organism>